<dbReference type="GO" id="GO:0030890">
    <property type="term" value="P:positive regulation of B cell proliferation"/>
    <property type="evidence" value="ECO:0007669"/>
    <property type="project" value="TreeGrafter"/>
</dbReference>
<dbReference type="AlphaFoldDB" id="A0A8J6EIB5"/>
<dbReference type="PROSITE" id="PS00251">
    <property type="entry name" value="THD_1"/>
    <property type="match status" value="1"/>
</dbReference>
<sequence>MSYGVTVNVVPGLARGLWGGTGSWLGVLLCLIALVYQSIHLGNLQRELSVFQKSKEQPQLEVLKKTYHGAKKFCETQLCSRQKRDVQGIKKRRHAGNRCVLHLVPKSIYSNDFQDCTEISWDVFLQEGKSLQVEGKSVQVKHSGIYLIYSQVFYKDTTYTMGQIIIRKTDGDSEKSDILLRCIQSMPGEKSLAFNTCYTSGVFRLHKGQTITLVIPRINASLDISSQATFLGIIRL</sequence>
<dbReference type="OrthoDB" id="6159739at2759"/>
<comment type="similarity">
    <text evidence="2">Belongs to the tumor necrosis factor family.</text>
</comment>
<dbReference type="GO" id="GO:0005125">
    <property type="term" value="F:cytokine activity"/>
    <property type="evidence" value="ECO:0007669"/>
    <property type="project" value="UniProtKB-KW"/>
</dbReference>
<evidence type="ECO:0000313" key="10">
    <source>
        <dbReference type="Proteomes" id="UP000770717"/>
    </source>
</evidence>
<keyword evidence="7" id="KW-0472">Membrane</keyword>
<dbReference type="InterPro" id="IPR006052">
    <property type="entry name" value="TNF_dom"/>
</dbReference>
<keyword evidence="10" id="KW-1185">Reference proteome</keyword>
<dbReference type="InterPro" id="IPR021184">
    <property type="entry name" value="TNF_CS"/>
</dbReference>
<evidence type="ECO:0000256" key="6">
    <source>
        <dbReference type="ARBA" id="ARBA00023180"/>
    </source>
</evidence>
<comment type="caution">
    <text evidence="9">The sequence shown here is derived from an EMBL/GenBank/DDBJ whole genome shotgun (WGS) entry which is preliminary data.</text>
</comment>
<evidence type="ECO:0000256" key="3">
    <source>
        <dbReference type="ARBA" id="ARBA00022514"/>
    </source>
</evidence>
<feature type="transmembrane region" description="Helical" evidence="7">
    <location>
        <begin position="16"/>
        <end position="36"/>
    </location>
</feature>
<accession>A0A8J6EIB5</accession>
<dbReference type="EMBL" id="WNTK01000503">
    <property type="protein sequence ID" value="KAG9469511.1"/>
    <property type="molecule type" value="Genomic_DNA"/>
</dbReference>
<gene>
    <name evidence="9" type="ORF">GDO78_020346</name>
</gene>
<dbReference type="InterPro" id="IPR051748">
    <property type="entry name" value="TNF_Ligand_Superfamily"/>
</dbReference>
<keyword evidence="5" id="KW-1015">Disulfide bond</keyword>
<evidence type="ECO:0000256" key="1">
    <source>
        <dbReference type="ARBA" id="ARBA00004613"/>
    </source>
</evidence>
<dbReference type="GO" id="GO:0005164">
    <property type="term" value="F:tumor necrosis factor receptor binding"/>
    <property type="evidence" value="ECO:0007669"/>
    <property type="project" value="InterPro"/>
</dbReference>
<name>A0A8J6EIB5_ELECQ</name>
<dbReference type="Pfam" id="PF00229">
    <property type="entry name" value="TNF"/>
    <property type="match status" value="1"/>
</dbReference>
<proteinExistence type="inferred from homology"/>
<evidence type="ECO:0000259" key="8">
    <source>
        <dbReference type="PROSITE" id="PS50049"/>
    </source>
</evidence>
<comment type="subcellular location">
    <subcellularLocation>
        <location evidence="1">Secreted</location>
    </subcellularLocation>
</comment>
<dbReference type="InterPro" id="IPR008983">
    <property type="entry name" value="Tumour_necrosis_fac-like_dom"/>
</dbReference>
<dbReference type="PANTHER" id="PTHR15151">
    <property type="entry name" value="PROTEIN EIGER"/>
    <property type="match status" value="1"/>
</dbReference>
<dbReference type="SUPFAM" id="SSF49842">
    <property type="entry name" value="TNF-like"/>
    <property type="match status" value="1"/>
</dbReference>
<dbReference type="GO" id="GO:0006955">
    <property type="term" value="P:immune response"/>
    <property type="evidence" value="ECO:0007669"/>
    <property type="project" value="InterPro"/>
</dbReference>
<feature type="domain" description="THD" evidence="8">
    <location>
        <begin position="99"/>
        <end position="236"/>
    </location>
</feature>
<keyword evidence="7" id="KW-1133">Transmembrane helix</keyword>
<evidence type="ECO:0000256" key="4">
    <source>
        <dbReference type="ARBA" id="ARBA00022525"/>
    </source>
</evidence>
<evidence type="ECO:0000256" key="5">
    <source>
        <dbReference type="ARBA" id="ARBA00023157"/>
    </source>
</evidence>
<dbReference type="GO" id="GO:0005615">
    <property type="term" value="C:extracellular space"/>
    <property type="evidence" value="ECO:0007669"/>
    <property type="project" value="UniProtKB-KW"/>
</dbReference>
<evidence type="ECO:0000313" key="9">
    <source>
        <dbReference type="EMBL" id="KAG9469511.1"/>
    </source>
</evidence>
<keyword evidence="3" id="KW-0202">Cytokine</keyword>
<dbReference type="PROSITE" id="PS50049">
    <property type="entry name" value="THD_2"/>
    <property type="match status" value="1"/>
</dbReference>
<keyword evidence="7" id="KW-0812">Transmembrane</keyword>
<protein>
    <recommendedName>
        <fullName evidence="8">THD domain-containing protein</fullName>
    </recommendedName>
</protein>
<keyword evidence="6" id="KW-0325">Glycoprotein</keyword>
<organism evidence="9 10">
    <name type="scientific">Eleutherodactylus coqui</name>
    <name type="common">Puerto Rican coqui</name>
    <dbReference type="NCBI Taxonomy" id="57060"/>
    <lineage>
        <taxon>Eukaryota</taxon>
        <taxon>Metazoa</taxon>
        <taxon>Chordata</taxon>
        <taxon>Craniata</taxon>
        <taxon>Vertebrata</taxon>
        <taxon>Euteleostomi</taxon>
        <taxon>Amphibia</taxon>
        <taxon>Batrachia</taxon>
        <taxon>Anura</taxon>
        <taxon>Neobatrachia</taxon>
        <taxon>Hyloidea</taxon>
        <taxon>Eleutherodactylidae</taxon>
        <taxon>Eleutherodactylinae</taxon>
        <taxon>Eleutherodactylus</taxon>
        <taxon>Eleutherodactylus</taxon>
    </lineage>
</organism>
<evidence type="ECO:0000256" key="7">
    <source>
        <dbReference type="SAM" id="Phobius"/>
    </source>
</evidence>
<dbReference type="PANTHER" id="PTHR15151:SF12">
    <property type="entry name" value="TUMOR NECROSIS FACTOR LIGAND SUPERFAMILY MEMBER 13"/>
    <property type="match status" value="1"/>
</dbReference>
<dbReference type="Gene3D" id="2.60.120.40">
    <property type="match status" value="1"/>
</dbReference>
<dbReference type="Proteomes" id="UP000770717">
    <property type="component" value="Unassembled WGS sequence"/>
</dbReference>
<reference evidence="9" key="1">
    <citation type="thesis" date="2020" institute="ProQuest LLC" country="789 East Eisenhower Parkway, Ann Arbor, MI, USA">
        <title>Comparative Genomics and Chromosome Evolution.</title>
        <authorList>
            <person name="Mudd A.B."/>
        </authorList>
    </citation>
    <scope>NUCLEOTIDE SEQUENCE</scope>
    <source>
        <strain evidence="9">HN-11 Male</strain>
        <tissue evidence="9">Kidney and liver</tissue>
    </source>
</reference>
<keyword evidence="4" id="KW-0964">Secreted</keyword>
<dbReference type="GO" id="GO:0016020">
    <property type="term" value="C:membrane"/>
    <property type="evidence" value="ECO:0007669"/>
    <property type="project" value="InterPro"/>
</dbReference>
<evidence type="ECO:0000256" key="2">
    <source>
        <dbReference type="ARBA" id="ARBA00008670"/>
    </source>
</evidence>